<keyword evidence="1" id="KW-0812">Transmembrane</keyword>
<organism evidence="1">
    <name type="scientific">hydrothermal vent metagenome</name>
    <dbReference type="NCBI Taxonomy" id="652676"/>
    <lineage>
        <taxon>unclassified sequences</taxon>
        <taxon>metagenomes</taxon>
        <taxon>ecological metagenomes</taxon>
    </lineage>
</organism>
<accession>A0A3B0RH34</accession>
<dbReference type="InterPro" id="IPR018688">
    <property type="entry name" value="PpoB2-like"/>
</dbReference>
<proteinExistence type="predicted"/>
<keyword evidence="1" id="KW-0472">Membrane</keyword>
<evidence type="ECO:0000313" key="1">
    <source>
        <dbReference type="EMBL" id="VAV91097.1"/>
    </source>
</evidence>
<reference evidence="1" key="1">
    <citation type="submission" date="2018-06" db="EMBL/GenBank/DDBJ databases">
        <authorList>
            <person name="Zhirakovskaya E."/>
        </authorList>
    </citation>
    <scope>NUCLEOTIDE SEQUENCE</scope>
</reference>
<dbReference type="EMBL" id="UOEG01000070">
    <property type="protein sequence ID" value="VAV91097.1"/>
    <property type="molecule type" value="Genomic_DNA"/>
</dbReference>
<sequence>MIIAKIRMMTGGHWLLLFALILLAWGALYAMALPADLRASARIFGGDFIASLCRITPDAAGYARITAMWALMTAAMMAPTALPAFATYDDLSHSGQTRMGLLIAGYLAVWLGY</sequence>
<protein>
    <submittedName>
        <fullName evidence="1">Transmembrane protein involved in DMSP breakdown</fullName>
    </submittedName>
</protein>
<feature type="non-terminal residue" evidence="1">
    <location>
        <position position="113"/>
    </location>
</feature>
<gene>
    <name evidence="1" type="ORF">MNBD_ALPHA07-551</name>
</gene>
<dbReference type="AlphaFoldDB" id="A0A3B0RH34"/>
<name>A0A3B0RH34_9ZZZZ</name>
<dbReference type="Pfam" id="PF09948">
    <property type="entry name" value="PpoB2"/>
    <property type="match status" value="1"/>
</dbReference>